<dbReference type="Proteomes" id="UP000473681">
    <property type="component" value="Unassembled WGS sequence"/>
</dbReference>
<sequence>MTGLVLEGGAFRGLFTAGVLDALIDINLEIKYIVGVSAGITNGYSFVSKQRGRNLEVMERFIDHKRYVGYNNLLKCRSIMDMDFVFDEIPNEHCPFDYETFDKFDGKVLAGSVNVNTGKVEYFDKEYLDKKNTILRATCSIPLLFKFINIKNQLYADGGLVDAIPIKKSISDGNNKNIIVLTRNEGYRKHESKGNKFAYKLYKKKYPKLACVLRDRHIEYNSQIDYCKELESKNEAIVIRPTIEMNVGRFEKNKDKLKEIYNNGYKETMKIKDRLIKFID</sequence>
<name>A0A0C2NVD6_CLOBO</name>
<evidence type="ECO:0000256" key="3">
    <source>
        <dbReference type="ARBA" id="ARBA00023098"/>
    </source>
</evidence>
<protein>
    <submittedName>
        <fullName evidence="7">Patatin family protein</fullName>
    </submittedName>
</protein>
<dbReference type="AlphaFoldDB" id="A0A0C2NVD6"/>
<dbReference type="EMBL" id="SWOV01000008">
    <property type="protein sequence ID" value="NFF87208.1"/>
    <property type="molecule type" value="Genomic_DNA"/>
</dbReference>
<evidence type="ECO:0000256" key="1">
    <source>
        <dbReference type="ARBA" id="ARBA00022801"/>
    </source>
</evidence>
<proteinExistence type="predicted"/>
<comment type="caution">
    <text evidence="4">Lacks conserved residue(s) required for the propagation of feature annotation.</text>
</comment>
<dbReference type="InterPro" id="IPR016035">
    <property type="entry name" value="Acyl_Trfase/lysoPLipase"/>
</dbReference>
<feature type="short sequence motif" description="DGA/G" evidence="4">
    <location>
        <begin position="157"/>
        <end position="159"/>
    </location>
</feature>
<dbReference type="Pfam" id="PF01734">
    <property type="entry name" value="Patatin"/>
    <property type="match status" value="1"/>
</dbReference>
<accession>A0A0C2NVD6</accession>
<keyword evidence="3 4" id="KW-0443">Lipid metabolism</keyword>
<feature type="domain" description="PNPLA" evidence="5">
    <location>
        <begin position="4"/>
        <end position="170"/>
    </location>
</feature>
<dbReference type="InterPro" id="IPR037483">
    <property type="entry name" value="YjjU-like"/>
</dbReference>
<evidence type="ECO:0000313" key="8">
    <source>
        <dbReference type="Proteomes" id="UP000473681"/>
    </source>
</evidence>
<keyword evidence="2 4" id="KW-0442">Lipid degradation</keyword>
<dbReference type="InterPro" id="IPR045943">
    <property type="entry name" value="DUF6363"/>
</dbReference>
<dbReference type="PANTHER" id="PTHR14226">
    <property type="entry name" value="NEUROPATHY TARGET ESTERASE/SWISS CHEESE D.MELANOGASTER"/>
    <property type="match status" value="1"/>
</dbReference>
<feature type="short sequence motif" description="GXSXG" evidence="4">
    <location>
        <begin position="35"/>
        <end position="39"/>
    </location>
</feature>
<dbReference type="EMBL" id="SWVK01000019">
    <property type="protein sequence ID" value="NFN36094.1"/>
    <property type="molecule type" value="Genomic_DNA"/>
</dbReference>
<dbReference type="InterPro" id="IPR050301">
    <property type="entry name" value="NTE"/>
</dbReference>
<evidence type="ECO:0000256" key="4">
    <source>
        <dbReference type="PROSITE-ProRule" id="PRU01161"/>
    </source>
</evidence>
<feature type="active site" description="Proton acceptor" evidence="4">
    <location>
        <position position="157"/>
    </location>
</feature>
<comment type="caution">
    <text evidence="7">The sequence shown here is derived from an EMBL/GenBank/DDBJ whole genome shotgun (WGS) entry which is preliminary data.</text>
</comment>
<evidence type="ECO:0000313" key="6">
    <source>
        <dbReference type="EMBL" id="NFF87208.1"/>
    </source>
</evidence>
<gene>
    <name evidence="6" type="ORF">FC774_04855</name>
    <name evidence="7" type="ORF">FDB51_13350</name>
</gene>
<dbReference type="CDD" id="cd07208">
    <property type="entry name" value="Pat_hypo_Ecoli_yjju_like"/>
    <property type="match status" value="1"/>
</dbReference>
<evidence type="ECO:0000259" key="5">
    <source>
        <dbReference type="PROSITE" id="PS51635"/>
    </source>
</evidence>
<evidence type="ECO:0000313" key="7">
    <source>
        <dbReference type="EMBL" id="NFN36094.1"/>
    </source>
</evidence>
<reference evidence="8 9" key="1">
    <citation type="submission" date="2019-04" db="EMBL/GenBank/DDBJ databases">
        <title>Genome sequencing of Clostridium botulinum Groups I-IV and Clostridium butyricum.</title>
        <authorList>
            <person name="Brunt J."/>
            <person name="Van Vliet A.H.M."/>
            <person name="Stringer S.C."/>
            <person name="Carter A.T."/>
            <person name="Peck M.W."/>
        </authorList>
    </citation>
    <scope>NUCLEOTIDE SEQUENCE [LARGE SCALE GENOMIC DNA]</scope>
    <source>
        <strain evidence="6 9">1605</strain>
        <strain evidence="7 8">CB-K-33E</strain>
    </source>
</reference>
<dbReference type="Gene3D" id="3.40.1090.10">
    <property type="entry name" value="Cytosolic phospholipase A2 catalytic domain"/>
    <property type="match status" value="2"/>
</dbReference>
<dbReference type="Proteomes" id="UP000476820">
    <property type="component" value="Unassembled WGS sequence"/>
</dbReference>
<dbReference type="RefSeq" id="WP_041082453.1">
    <property type="nucleotide sequence ID" value="NZ_JACBBZ010000007.1"/>
</dbReference>
<dbReference type="GO" id="GO:0016787">
    <property type="term" value="F:hydrolase activity"/>
    <property type="evidence" value="ECO:0007669"/>
    <property type="project" value="UniProtKB-UniRule"/>
</dbReference>
<dbReference type="PROSITE" id="PS51635">
    <property type="entry name" value="PNPLA"/>
    <property type="match status" value="1"/>
</dbReference>
<keyword evidence="1 4" id="KW-0378">Hydrolase</keyword>
<dbReference type="Pfam" id="PF19890">
    <property type="entry name" value="DUF6363"/>
    <property type="match status" value="1"/>
</dbReference>
<evidence type="ECO:0000256" key="2">
    <source>
        <dbReference type="ARBA" id="ARBA00022963"/>
    </source>
</evidence>
<evidence type="ECO:0000313" key="9">
    <source>
        <dbReference type="Proteomes" id="UP000476820"/>
    </source>
</evidence>
<feature type="active site" description="Nucleophile" evidence="4">
    <location>
        <position position="37"/>
    </location>
</feature>
<dbReference type="GO" id="GO:0016042">
    <property type="term" value="P:lipid catabolic process"/>
    <property type="evidence" value="ECO:0007669"/>
    <property type="project" value="UniProtKB-UniRule"/>
</dbReference>
<organism evidence="7 8">
    <name type="scientific">Clostridium botulinum</name>
    <dbReference type="NCBI Taxonomy" id="1491"/>
    <lineage>
        <taxon>Bacteria</taxon>
        <taxon>Bacillati</taxon>
        <taxon>Bacillota</taxon>
        <taxon>Clostridia</taxon>
        <taxon>Eubacteriales</taxon>
        <taxon>Clostridiaceae</taxon>
        <taxon>Clostridium</taxon>
    </lineage>
</organism>
<dbReference type="PANTHER" id="PTHR14226:SF25">
    <property type="entry name" value="PHOSPHOESTERASE"/>
    <property type="match status" value="1"/>
</dbReference>
<dbReference type="SUPFAM" id="SSF52151">
    <property type="entry name" value="FabD/lysophospholipase-like"/>
    <property type="match status" value="1"/>
</dbReference>
<dbReference type="InterPro" id="IPR002641">
    <property type="entry name" value="PNPLA_dom"/>
</dbReference>
<dbReference type="OrthoDB" id="9802424at2"/>